<evidence type="ECO:0000256" key="1">
    <source>
        <dbReference type="ARBA" id="ARBA00004141"/>
    </source>
</evidence>
<evidence type="ECO:0000256" key="4">
    <source>
        <dbReference type="ARBA" id="ARBA00022989"/>
    </source>
</evidence>
<protein>
    <submittedName>
        <fullName evidence="8">AAT family amino acid transporter</fullName>
    </submittedName>
</protein>
<dbReference type="EMBL" id="JAODAN010000005">
    <property type="protein sequence ID" value="KAK1923959.1"/>
    <property type="molecule type" value="Genomic_DNA"/>
</dbReference>
<accession>A0AAD9CXT8</accession>
<evidence type="ECO:0000256" key="2">
    <source>
        <dbReference type="ARBA" id="ARBA00022448"/>
    </source>
</evidence>
<dbReference type="Gene3D" id="1.20.1740.10">
    <property type="entry name" value="Amino acid/polyamine transporter I"/>
    <property type="match status" value="1"/>
</dbReference>
<feature type="transmembrane region" description="Helical" evidence="6">
    <location>
        <begin position="327"/>
        <end position="347"/>
    </location>
</feature>
<evidence type="ECO:0000313" key="8">
    <source>
        <dbReference type="EMBL" id="KAK1923959.1"/>
    </source>
</evidence>
<dbReference type="PANTHER" id="PTHR43341">
    <property type="entry name" value="AMINO ACID PERMEASE"/>
    <property type="match status" value="1"/>
</dbReference>
<dbReference type="GO" id="GO:0016020">
    <property type="term" value="C:membrane"/>
    <property type="evidence" value="ECO:0007669"/>
    <property type="project" value="UniProtKB-SubCell"/>
</dbReference>
<feature type="transmembrane region" description="Helical" evidence="6">
    <location>
        <begin position="120"/>
        <end position="147"/>
    </location>
</feature>
<keyword evidence="2" id="KW-0813">Transport</keyword>
<dbReference type="GO" id="GO:0015171">
    <property type="term" value="F:amino acid transmembrane transporter activity"/>
    <property type="evidence" value="ECO:0007669"/>
    <property type="project" value="TreeGrafter"/>
</dbReference>
<dbReference type="FunFam" id="1.20.1740.10:FF:000001">
    <property type="entry name" value="Amino acid permease"/>
    <property type="match status" value="1"/>
</dbReference>
<feature type="transmembrane region" description="Helical" evidence="6">
    <location>
        <begin position="371"/>
        <end position="391"/>
    </location>
</feature>
<name>A0AAD9CXT8_PAPLA</name>
<gene>
    <name evidence="8" type="ORF">DB88DRAFT_488604</name>
</gene>
<feature type="transmembrane region" description="Helical" evidence="6">
    <location>
        <begin position="153"/>
        <end position="172"/>
    </location>
</feature>
<dbReference type="Proteomes" id="UP001182556">
    <property type="component" value="Unassembled WGS sequence"/>
</dbReference>
<feature type="transmembrane region" description="Helical" evidence="6">
    <location>
        <begin position="472"/>
        <end position="492"/>
    </location>
</feature>
<feature type="transmembrane region" description="Helical" evidence="6">
    <location>
        <begin position="397"/>
        <end position="423"/>
    </location>
</feature>
<feature type="transmembrane region" description="Helical" evidence="6">
    <location>
        <begin position="78"/>
        <end position="99"/>
    </location>
</feature>
<evidence type="ECO:0000256" key="5">
    <source>
        <dbReference type="ARBA" id="ARBA00023136"/>
    </source>
</evidence>
<keyword evidence="4 6" id="KW-1133">Transmembrane helix</keyword>
<keyword evidence="9" id="KW-1185">Reference proteome</keyword>
<feature type="domain" description="Amino acid permease/ SLC12A" evidence="7">
    <location>
        <begin position="44"/>
        <end position="497"/>
    </location>
</feature>
<evidence type="ECO:0000256" key="3">
    <source>
        <dbReference type="ARBA" id="ARBA00022692"/>
    </source>
</evidence>
<dbReference type="InterPro" id="IPR004841">
    <property type="entry name" value="AA-permease/SLC12A_dom"/>
</dbReference>
<keyword evidence="3 6" id="KW-0812">Transmembrane</keyword>
<dbReference type="PANTHER" id="PTHR43341:SF15">
    <property type="entry name" value="GENERAL AMINO ACID PERMEASE AGP2"/>
    <property type="match status" value="1"/>
</dbReference>
<evidence type="ECO:0000256" key="6">
    <source>
        <dbReference type="SAM" id="Phobius"/>
    </source>
</evidence>
<dbReference type="AlphaFoldDB" id="A0AAD9CXT8"/>
<feature type="transmembrane region" description="Helical" evidence="6">
    <location>
        <begin position="274"/>
        <end position="293"/>
    </location>
</feature>
<comment type="caution">
    <text evidence="8">The sequence shown here is derived from an EMBL/GenBank/DDBJ whole genome shotgun (WGS) entry which is preliminary data.</text>
</comment>
<dbReference type="InterPro" id="IPR050524">
    <property type="entry name" value="APC_YAT"/>
</dbReference>
<feature type="transmembrane region" description="Helical" evidence="6">
    <location>
        <begin position="45"/>
        <end position="66"/>
    </location>
</feature>
<feature type="transmembrane region" description="Helical" evidence="6">
    <location>
        <begin position="444"/>
        <end position="466"/>
    </location>
</feature>
<dbReference type="Pfam" id="PF00324">
    <property type="entry name" value="AA_permease"/>
    <property type="match status" value="1"/>
</dbReference>
<evidence type="ECO:0000313" key="9">
    <source>
        <dbReference type="Proteomes" id="UP001182556"/>
    </source>
</evidence>
<dbReference type="PIRSF" id="PIRSF006060">
    <property type="entry name" value="AA_transporter"/>
    <property type="match status" value="1"/>
</dbReference>
<organism evidence="8 9">
    <name type="scientific">Papiliotrema laurentii</name>
    <name type="common">Cryptococcus laurentii</name>
    <dbReference type="NCBI Taxonomy" id="5418"/>
    <lineage>
        <taxon>Eukaryota</taxon>
        <taxon>Fungi</taxon>
        <taxon>Dikarya</taxon>
        <taxon>Basidiomycota</taxon>
        <taxon>Agaricomycotina</taxon>
        <taxon>Tremellomycetes</taxon>
        <taxon>Tremellales</taxon>
        <taxon>Rhynchogastremaceae</taxon>
        <taxon>Papiliotrema</taxon>
    </lineage>
</organism>
<feature type="transmembrane region" description="Helical" evidence="6">
    <location>
        <begin position="224"/>
        <end position="247"/>
    </location>
</feature>
<sequence>MTETKPIESEKAYAVDSSIVTSGSDVEYSGGEIKQTHRGLKPRHVTMIGISGAIGTGLFIGTGGALAKAGPLGLILGYAVYGLLILSSFNAMGEMVSYLPIDGSYLRFATRFVDPSYGFALGWVAFYNNAVTVAAEATAVTGLVAFWNDTISPGVWCALFLASALILNILGVRFFGEGEFWFSIFKVLLVFMLFFFTLITMSGGNPQGEAFGFSAWKAGAMSEYISTGSLGQFLGFWSVFIQAAFAYGGPDFLAMTAGEAKYPRRVLPLVFRRVIYRLLAFYIGGVLCVGILVRHDDPLLGTAQKGAGSSPFVLAAVRMGIPVLPSVINALILTSAWSCGICLSYTASRNIYSNALNGVAPAFFKRTWRGVPYFCVLAVVVVGLLSFMTLSNGAAEAFAWITNLLGGLWILNMALQHIIYIRFRAGLSAQGIDRKTLPFYRRGQLYYSWASLFGYSIIFLTNGFAVFTKGNWSIRGFFFAYLTLPCFLIFYFGHKIYSVIRNGARWGILRPDEMDLTSGKAEIDEEEKSYPPIGASKTAKFNHWLWG</sequence>
<comment type="subcellular location">
    <subcellularLocation>
        <location evidence="1">Membrane</location>
        <topology evidence="1">Multi-pass membrane protein</topology>
    </subcellularLocation>
</comment>
<feature type="transmembrane region" description="Helical" evidence="6">
    <location>
        <begin position="184"/>
        <end position="204"/>
    </location>
</feature>
<evidence type="ECO:0000259" key="7">
    <source>
        <dbReference type="Pfam" id="PF00324"/>
    </source>
</evidence>
<reference evidence="8" key="1">
    <citation type="submission" date="2023-02" db="EMBL/GenBank/DDBJ databases">
        <title>Identification and recombinant expression of a fungal hydrolase from Papiliotrema laurentii that hydrolyzes apple cutin and clears colloidal polyester polyurethane.</title>
        <authorList>
            <consortium name="DOE Joint Genome Institute"/>
            <person name="Roman V.A."/>
            <person name="Bojanowski C."/>
            <person name="Crable B.R."/>
            <person name="Wagner D.N."/>
            <person name="Hung C.S."/>
            <person name="Nadeau L.J."/>
            <person name="Schratz L."/>
            <person name="Haridas S."/>
            <person name="Pangilinan J."/>
            <person name="Lipzen A."/>
            <person name="Na H."/>
            <person name="Yan M."/>
            <person name="Ng V."/>
            <person name="Grigoriev I.V."/>
            <person name="Spatafora J.W."/>
            <person name="Barlow D."/>
            <person name="Biffinger J."/>
            <person name="Kelley-Loughnane N."/>
            <person name="Varaljay V.A."/>
            <person name="Crookes-Goodson W.J."/>
        </authorList>
    </citation>
    <scope>NUCLEOTIDE SEQUENCE</scope>
    <source>
        <strain evidence="8">5307AH</strain>
    </source>
</reference>
<keyword evidence="5 6" id="KW-0472">Membrane</keyword>
<proteinExistence type="predicted"/>